<sequence>MPNQCIVSSIVYDWVTINESLKKVKLIPDIAKKCVIDDCICINFQLNCLNSEPSVIWQAIGMTVNTASFSVTHCGGCDRDLAILVNGEIVSTVSSGSTYRATVSNLETISIEGEGICVEGEECYGELEINVQYVAAEIDRHDVDIQCYLSNETGDPFHTVQSCGLHCKEVNSDRRLRKQFKSSDGTMVELYNVNLLMEGYITIKISKKGTDECLLICTFPITFHKSVLLCAPPENEIKCKITHFQCNVKVSEAENRKGCLEAIIELDFCLDVKSLYPSVIRVDADVCEPRDNFNKERSLCLY</sequence>
<evidence type="ECO:0000259" key="1">
    <source>
        <dbReference type="Pfam" id="PF13157"/>
    </source>
</evidence>
<gene>
    <name evidence="2" type="ORF">ACFOY7_12475</name>
</gene>
<evidence type="ECO:0000313" key="2">
    <source>
        <dbReference type="EMBL" id="MFC4403884.1"/>
    </source>
</evidence>
<comment type="caution">
    <text evidence="2">The sequence shown here is derived from an EMBL/GenBank/DDBJ whole genome shotgun (WGS) entry which is preliminary data.</text>
</comment>
<dbReference type="Pfam" id="PF13157">
    <property type="entry name" value="Enas"/>
    <property type="match status" value="1"/>
</dbReference>
<feature type="domain" description="Endospore appendages core" evidence="1">
    <location>
        <begin position="31"/>
        <end position="133"/>
    </location>
</feature>
<dbReference type="RefSeq" id="WP_390252417.1">
    <property type="nucleotide sequence ID" value="NZ_JBHSDT010000008.1"/>
</dbReference>
<reference evidence="3" key="1">
    <citation type="journal article" date="2019" name="Int. J. Syst. Evol. Microbiol.">
        <title>The Global Catalogue of Microorganisms (GCM) 10K type strain sequencing project: providing services to taxonomists for standard genome sequencing and annotation.</title>
        <authorList>
            <consortium name="The Broad Institute Genomics Platform"/>
            <consortium name="The Broad Institute Genome Sequencing Center for Infectious Disease"/>
            <person name="Wu L."/>
            <person name="Ma J."/>
        </authorList>
    </citation>
    <scope>NUCLEOTIDE SEQUENCE [LARGE SCALE GENOMIC DNA]</scope>
    <source>
        <strain evidence="3">CCUG 37865</strain>
    </source>
</reference>
<organism evidence="2 3">
    <name type="scientific">Gracilibacillus xinjiangensis</name>
    <dbReference type="NCBI Taxonomy" id="1193282"/>
    <lineage>
        <taxon>Bacteria</taxon>
        <taxon>Bacillati</taxon>
        <taxon>Bacillota</taxon>
        <taxon>Bacilli</taxon>
        <taxon>Bacillales</taxon>
        <taxon>Bacillaceae</taxon>
        <taxon>Gracilibacillus</taxon>
    </lineage>
</organism>
<evidence type="ECO:0000313" key="3">
    <source>
        <dbReference type="Proteomes" id="UP001595882"/>
    </source>
</evidence>
<dbReference type="EMBL" id="JBHSDT010000008">
    <property type="protein sequence ID" value="MFC4403884.1"/>
    <property type="molecule type" value="Genomic_DNA"/>
</dbReference>
<keyword evidence="3" id="KW-1185">Reference proteome</keyword>
<name>A0ABV8X0U6_9BACI</name>
<protein>
    <submittedName>
        <fullName evidence="2">S-Ena type endospore appendage</fullName>
    </submittedName>
</protein>
<dbReference type="InterPro" id="IPR025055">
    <property type="entry name" value="Ena_core"/>
</dbReference>
<proteinExistence type="predicted"/>
<accession>A0ABV8X0U6</accession>
<dbReference type="Proteomes" id="UP001595882">
    <property type="component" value="Unassembled WGS sequence"/>
</dbReference>